<protein>
    <recommendedName>
        <fullName evidence="3">LRAT domain-containing protein</fullName>
    </recommendedName>
</protein>
<dbReference type="Proteomes" id="UP001595075">
    <property type="component" value="Unassembled WGS sequence"/>
</dbReference>
<accession>A0ABR4C6Y2</accession>
<comment type="caution">
    <text evidence="1">The sequence shown here is derived from an EMBL/GenBank/DDBJ whole genome shotgun (WGS) entry which is preliminary data.</text>
</comment>
<organism evidence="1 2">
    <name type="scientific">Oculimacula yallundae</name>
    <dbReference type="NCBI Taxonomy" id="86028"/>
    <lineage>
        <taxon>Eukaryota</taxon>
        <taxon>Fungi</taxon>
        <taxon>Dikarya</taxon>
        <taxon>Ascomycota</taxon>
        <taxon>Pezizomycotina</taxon>
        <taxon>Leotiomycetes</taxon>
        <taxon>Helotiales</taxon>
        <taxon>Ploettnerulaceae</taxon>
        <taxon>Oculimacula</taxon>
    </lineage>
</organism>
<evidence type="ECO:0008006" key="3">
    <source>
        <dbReference type="Google" id="ProtNLM"/>
    </source>
</evidence>
<evidence type="ECO:0000313" key="1">
    <source>
        <dbReference type="EMBL" id="KAL2065703.1"/>
    </source>
</evidence>
<name>A0ABR4C6Y2_9HELO</name>
<reference evidence="1 2" key="1">
    <citation type="journal article" date="2024" name="Commun. Biol.">
        <title>Comparative genomic analysis of thermophilic fungi reveals convergent evolutionary adaptations and gene losses.</title>
        <authorList>
            <person name="Steindorff A.S."/>
            <person name="Aguilar-Pontes M.V."/>
            <person name="Robinson A.J."/>
            <person name="Andreopoulos B."/>
            <person name="LaButti K."/>
            <person name="Kuo A."/>
            <person name="Mondo S."/>
            <person name="Riley R."/>
            <person name="Otillar R."/>
            <person name="Haridas S."/>
            <person name="Lipzen A."/>
            <person name="Grimwood J."/>
            <person name="Schmutz J."/>
            <person name="Clum A."/>
            <person name="Reid I.D."/>
            <person name="Moisan M.C."/>
            <person name="Butler G."/>
            <person name="Nguyen T.T.M."/>
            <person name="Dewar K."/>
            <person name="Conant G."/>
            <person name="Drula E."/>
            <person name="Henrissat B."/>
            <person name="Hansel C."/>
            <person name="Singer S."/>
            <person name="Hutchinson M.I."/>
            <person name="de Vries R.P."/>
            <person name="Natvig D.O."/>
            <person name="Powell A.J."/>
            <person name="Tsang A."/>
            <person name="Grigoriev I.V."/>
        </authorList>
    </citation>
    <scope>NUCLEOTIDE SEQUENCE [LARGE SCALE GENOMIC DNA]</scope>
    <source>
        <strain evidence="1 2">CBS 494.80</strain>
    </source>
</reference>
<keyword evidence="2" id="KW-1185">Reference proteome</keyword>
<evidence type="ECO:0000313" key="2">
    <source>
        <dbReference type="Proteomes" id="UP001595075"/>
    </source>
</evidence>
<dbReference type="EMBL" id="JAZHXI010000012">
    <property type="protein sequence ID" value="KAL2065703.1"/>
    <property type="molecule type" value="Genomic_DNA"/>
</dbReference>
<gene>
    <name evidence="1" type="ORF">VTL71DRAFT_3373</name>
</gene>
<proteinExistence type="predicted"/>
<sequence>MYRHYVSRHLSFGDAASKFEQVASGKASKAPTKTYPALGHTGGRYLFEVLGDGPHISSVEDWRDRNRNSGAKQKIGLTGKPRSELAANAMLVWRDRFPKLYAVSNSNCQNFCRCFLNEILVSNGDRRISEEERDTWLELPHSLDELEVDTIGKVASAATVAFVTSHGHGIKGKMISGGLTGAALFTGHIVAKHFSKDQKYFQGQKLLPGLCLEDLREDIEYDLRQMERGKT</sequence>